<dbReference type="InterPro" id="IPR017689">
    <property type="entry name" value="BamD"/>
</dbReference>
<comment type="caution">
    <text evidence="5">The sequence shown here is derived from an EMBL/GenBank/DDBJ whole genome shotgun (WGS) entry which is preliminary data.</text>
</comment>
<evidence type="ECO:0000259" key="4">
    <source>
        <dbReference type="Pfam" id="PF13525"/>
    </source>
</evidence>
<name>A0ABT4UN88_9BACT</name>
<evidence type="ECO:0000256" key="1">
    <source>
        <dbReference type="ARBA" id="ARBA00022729"/>
    </source>
</evidence>
<organism evidence="5 6">
    <name type="scientific">Polluticaenibacter yanchengensis</name>
    <dbReference type="NCBI Taxonomy" id="3014562"/>
    <lineage>
        <taxon>Bacteria</taxon>
        <taxon>Pseudomonadati</taxon>
        <taxon>Bacteroidota</taxon>
        <taxon>Chitinophagia</taxon>
        <taxon>Chitinophagales</taxon>
        <taxon>Chitinophagaceae</taxon>
        <taxon>Polluticaenibacter</taxon>
    </lineage>
</organism>
<dbReference type="Proteomes" id="UP001210231">
    <property type="component" value="Unassembled WGS sequence"/>
</dbReference>
<keyword evidence="3" id="KW-0998">Cell outer membrane</keyword>
<feature type="domain" description="Outer membrane lipoprotein BamD-like" evidence="4">
    <location>
        <begin position="37"/>
        <end position="199"/>
    </location>
</feature>
<dbReference type="InterPro" id="IPR039565">
    <property type="entry name" value="BamD-like"/>
</dbReference>
<accession>A0ABT4UN88</accession>
<dbReference type="Pfam" id="PF13525">
    <property type="entry name" value="YfiO"/>
    <property type="match status" value="1"/>
</dbReference>
<dbReference type="SUPFAM" id="SSF48452">
    <property type="entry name" value="TPR-like"/>
    <property type="match status" value="1"/>
</dbReference>
<dbReference type="RefSeq" id="WP_407032629.1">
    <property type="nucleotide sequence ID" value="NZ_JAQGEF010000027.1"/>
</dbReference>
<protein>
    <submittedName>
        <fullName evidence="5">Outer membrane protein assembly factor BamD</fullName>
    </submittedName>
</protein>
<dbReference type="Gene3D" id="1.25.40.10">
    <property type="entry name" value="Tetratricopeptide repeat domain"/>
    <property type="match status" value="1"/>
</dbReference>
<dbReference type="NCBIfam" id="TIGR03302">
    <property type="entry name" value="OM_YfiO"/>
    <property type="match status" value="1"/>
</dbReference>
<keyword evidence="2" id="KW-0472">Membrane</keyword>
<proteinExistence type="predicted"/>
<evidence type="ECO:0000313" key="6">
    <source>
        <dbReference type="Proteomes" id="UP001210231"/>
    </source>
</evidence>
<dbReference type="PROSITE" id="PS51257">
    <property type="entry name" value="PROKAR_LIPOPROTEIN"/>
    <property type="match status" value="1"/>
</dbReference>
<evidence type="ECO:0000313" key="5">
    <source>
        <dbReference type="EMBL" id="MDA3616299.1"/>
    </source>
</evidence>
<evidence type="ECO:0000256" key="2">
    <source>
        <dbReference type="ARBA" id="ARBA00023136"/>
    </source>
</evidence>
<keyword evidence="6" id="KW-1185">Reference proteome</keyword>
<keyword evidence="1" id="KW-0732">Signal</keyword>
<dbReference type="EMBL" id="JAQGEF010000027">
    <property type="protein sequence ID" value="MDA3616299.1"/>
    <property type="molecule type" value="Genomic_DNA"/>
</dbReference>
<dbReference type="InterPro" id="IPR011990">
    <property type="entry name" value="TPR-like_helical_dom_sf"/>
</dbReference>
<sequence length="271" mass="31735">MNKIWFVIICAFLIVGCNSINKALKSNDYDYKLQVADSLYAKKKYVKAQMFYEDVFPIFKGTPKFEQIYYNWAFCSYNQKDYLNAENMFKGFVETFPNSLKVEECKYLRAYCFYKQSPKAPLDQTPTLRAITFLQSFMMQYPNSSRNKEAASIIEELKAKLELKDFQNAELYYNLGYYRAASTSFTQLAFAYPESAKSEHYKLMVVKSAFEFANNSIEDKQVERYKTVIHECNDFIDRFPESALLDDVQKLKSTSENKIKNIENEQVKTPA</sequence>
<evidence type="ECO:0000256" key="3">
    <source>
        <dbReference type="ARBA" id="ARBA00023237"/>
    </source>
</evidence>
<reference evidence="5 6" key="1">
    <citation type="submission" date="2022-12" db="EMBL/GenBank/DDBJ databases">
        <title>Chitinophagaceae gen. sp. nov., a new member of the family Chitinophagaceae, isolated from soil in a chemical factory.</title>
        <authorList>
            <person name="Ke Z."/>
        </authorList>
    </citation>
    <scope>NUCLEOTIDE SEQUENCE [LARGE SCALE GENOMIC DNA]</scope>
    <source>
        <strain evidence="5 6">LY-5</strain>
    </source>
</reference>
<gene>
    <name evidence="5" type="primary">bamD</name>
    <name evidence="5" type="ORF">O3P16_15895</name>
</gene>